<dbReference type="Pfam" id="PF23003">
    <property type="entry name" value="Fn1_2"/>
    <property type="match status" value="5"/>
</dbReference>
<feature type="domain" description="Abnormal cell migration protein 18-like fibronectin type I" evidence="1">
    <location>
        <begin position="108"/>
        <end position="172"/>
    </location>
</feature>
<dbReference type="Proteomes" id="UP000035642">
    <property type="component" value="Unassembled WGS sequence"/>
</dbReference>
<feature type="domain" description="Abnormal cell migration protein 18-like fibronectin type I" evidence="1">
    <location>
        <begin position="421"/>
        <end position="484"/>
    </location>
</feature>
<dbReference type="AlphaFoldDB" id="A0A0K0D0G5"/>
<dbReference type="PANTHER" id="PTHR35572">
    <property type="entry name" value="PROTEIN CBG04538-RELATED"/>
    <property type="match status" value="1"/>
</dbReference>
<reference evidence="2" key="1">
    <citation type="submission" date="2012-09" db="EMBL/GenBank/DDBJ databases">
        <authorList>
            <person name="Martin A.A."/>
        </authorList>
    </citation>
    <scope>NUCLEOTIDE SEQUENCE</scope>
</reference>
<feature type="domain" description="Abnormal cell migration protein 18-like fibronectin type I" evidence="1">
    <location>
        <begin position="264"/>
        <end position="328"/>
    </location>
</feature>
<evidence type="ECO:0000313" key="2">
    <source>
        <dbReference type="Proteomes" id="UP000035642"/>
    </source>
</evidence>
<name>A0A0K0D0G5_ANGCA</name>
<keyword evidence="2" id="KW-1185">Reference proteome</keyword>
<proteinExistence type="predicted"/>
<evidence type="ECO:0000313" key="3">
    <source>
        <dbReference type="WBParaSite" id="ACAC_0000355201-mRNA-1"/>
    </source>
</evidence>
<reference evidence="3" key="2">
    <citation type="submission" date="2016-04" db="UniProtKB">
        <authorList>
            <consortium name="WormBaseParasite"/>
        </authorList>
    </citation>
    <scope>IDENTIFICATION</scope>
</reference>
<dbReference type="WBParaSite" id="ACAC_0000355201-mRNA-1">
    <property type="protein sequence ID" value="ACAC_0000355201-mRNA-1"/>
    <property type="gene ID" value="ACAC_0000355201"/>
</dbReference>
<dbReference type="STRING" id="6313.A0A0K0D0G5"/>
<evidence type="ECO:0000259" key="1">
    <source>
        <dbReference type="Pfam" id="PF23003"/>
    </source>
</evidence>
<feature type="domain" description="Abnormal cell migration protein 18-like fibronectin type I" evidence="1">
    <location>
        <begin position="576"/>
        <end position="640"/>
    </location>
</feature>
<feature type="domain" description="Abnormal cell migration protein 18-like fibronectin type I" evidence="1">
    <location>
        <begin position="186"/>
        <end position="250"/>
    </location>
</feature>
<organism evidence="2 3">
    <name type="scientific">Angiostrongylus cantonensis</name>
    <name type="common">Rat lungworm</name>
    <dbReference type="NCBI Taxonomy" id="6313"/>
    <lineage>
        <taxon>Eukaryota</taxon>
        <taxon>Metazoa</taxon>
        <taxon>Ecdysozoa</taxon>
        <taxon>Nematoda</taxon>
        <taxon>Chromadorea</taxon>
        <taxon>Rhabditida</taxon>
        <taxon>Rhabditina</taxon>
        <taxon>Rhabditomorpha</taxon>
        <taxon>Strongyloidea</taxon>
        <taxon>Metastrongylidae</taxon>
        <taxon>Angiostrongylus</taxon>
    </lineage>
</organism>
<protein>
    <submittedName>
        <fullName evidence="3">DUF4280 domain-containing protein</fullName>
    </submittedName>
</protein>
<dbReference type="InterPro" id="IPR055119">
    <property type="entry name" value="Mig18_Fn1"/>
</dbReference>
<dbReference type="InterPro" id="IPR040282">
    <property type="entry name" value="Mig-18-like"/>
</dbReference>
<sequence length="686" mass="74371">MNEERFVRGRMYKCFTRRDGIAILERISRRRGSCYGRPYGSEWKNNGGRHQLKCTADGEVVFVGCLTSSGELIPNGETKSVNGVHMACKKDAYGSPELEVLKKPNEVKCKDAKGQERDPGVEWMDGSIQYKCDKNGEVAVVGCLASSGELIPMGDIKLVGGDDMECKMDANGKPVLKALEIFNRVRCKDADGQERDPGVEWKDGSIQYKCDKNGEVAVVGCLASSGELIPMGDIKLVGGDDMECKMDANGKPVLKALEIFNTVRCKDADGQERDPGVEWKNGSIQYKCDKNGEVAVVGCLASSGELIPMGDIKLVGGDDMECKMDANGKPVLEAFEKPNEAKCKDAEGEERDSGVEWQEGSIQYKCDGNGEVAFVGCLTSTGELIPIGETKSVDGEDMECKTDANGKPVLEAFEKPNEAKCRDAEGQERDSGVEWKDGSIQYKCDKNGEVAFVGCLASTGELIPIGETKSVDGDDMECKTDANGKPVLEAFEKPNEAKCRDAEGLERDSGVEWQEGSIQYKCDGNGEVAFVGCLTSTGELIPIGQAKSVDGDDMECMTDANGKPVLKALEIPNRVRCKDADGQERDPGSVWTAGWFQFKCAKGGKVELSGCFTSSGEIILRGERRTEDGRDLECKVDEKGSPFLDVLAKSSGTKCKDGEGKYRIQGNLSIIYSMVIVPRLVLSLGW</sequence>
<accession>A0A0K0D0G5</accession>